<evidence type="ECO:0000256" key="3">
    <source>
        <dbReference type="ARBA" id="ARBA00022563"/>
    </source>
</evidence>
<dbReference type="PANTHER" id="PTHR23420">
    <property type="entry name" value="ADENOSYLHOMOCYSTEINASE"/>
    <property type="match status" value="1"/>
</dbReference>
<organism evidence="12">
    <name type="scientific">Paulinella longichromatophora</name>
    <dbReference type="NCBI Taxonomy" id="1708747"/>
    <lineage>
        <taxon>Eukaryota</taxon>
        <taxon>Sar</taxon>
        <taxon>Rhizaria</taxon>
        <taxon>Cercozoa</taxon>
        <taxon>Imbricatea</taxon>
        <taxon>Silicofilosea</taxon>
        <taxon>Euglyphida</taxon>
        <taxon>Paulinellidae</taxon>
        <taxon>Paulinella</taxon>
    </lineage>
</organism>
<evidence type="ECO:0000256" key="5">
    <source>
        <dbReference type="ARBA" id="ARBA00023027"/>
    </source>
</evidence>
<feature type="binding site" evidence="7">
    <location>
        <position position="144"/>
    </location>
    <ligand>
        <name>substrate</name>
    </ligand>
</feature>
<dbReference type="InterPro" id="IPR000043">
    <property type="entry name" value="Adenosylhomocysteinase-like"/>
</dbReference>
<comment type="catalytic activity">
    <reaction evidence="9">
        <text>S-adenosyl-L-homocysteine + H2O = L-homocysteine + adenosine</text>
        <dbReference type="Rhea" id="RHEA:21708"/>
        <dbReference type="ChEBI" id="CHEBI:15377"/>
        <dbReference type="ChEBI" id="CHEBI:16335"/>
        <dbReference type="ChEBI" id="CHEBI:57856"/>
        <dbReference type="ChEBI" id="CHEBI:58199"/>
        <dbReference type="EC" id="3.13.2.1"/>
    </reaction>
</comment>
<evidence type="ECO:0000256" key="9">
    <source>
        <dbReference type="RuleBase" id="RU000548"/>
    </source>
</evidence>
<gene>
    <name evidence="12" type="primary">ahcY</name>
    <name evidence="12" type="ORF">PLO_447</name>
</gene>
<comment type="cofactor">
    <cofactor evidence="8 9">
        <name>NAD(+)</name>
        <dbReference type="ChEBI" id="CHEBI:57540"/>
    </cofactor>
    <text evidence="8 9">Binds 1 NAD(+) per subunit.</text>
</comment>
<dbReference type="CDD" id="cd00401">
    <property type="entry name" value="SAHH"/>
    <property type="match status" value="1"/>
</dbReference>
<dbReference type="SUPFAM" id="SSF51735">
    <property type="entry name" value="NAD(P)-binding Rossmann-fold domains"/>
    <property type="match status" value="1"/>
</dbReference>
<feature type="binding site" evidence="8">
    <location>
        <position position="291"/>
    </location>
    <ligand>
        <name>NAD(+)</name>
        <dbReference type="ChEBI" id="CHEBI:57540"/>
    </ligand>
</feature>
<dbReference type="Gene3D" id="3.40.50.720">
    <property type="entry name" value="NAD(P)-binding Rossmann-like Domain"/>
    <property type="match status" value="1"/>
</dbReference>
<keyword evidence="12" id="KW-0934">Plastid</keyword>
<dbReference type="HAMAP" id="MF_00563">
    <property type="entry name" value="AdoHcyase"/>
    <property type="match status" value="1"/>
</dbReference>
<dbReference type="NCBIfam" id="TIGR00936">
    <property type="entry name" value="ahcY"/>
    <property type="match status" value="1"/>
</dbReference>
<dbReference type="PROSITE" id="PS00738">
    <property type="entry name" value="ADOHCYASE_1"/>
    <property type="match status" value="1"/>
</dbReference>
<dbReference type="EC" id="3.13.2.1" evidence="6 9"/>
<dbReference type="PANTHER" id="PTHR23420:SF0">
    <property type="entry name" value="ADENOSYLHOMOCYSTEINASE"/>
    <property type="match status" value="1"/>
</dbReference>
<evidence type="ECO:0000256" key="4">
    <source>
        <dbReference type="ARBA" id="ARBA00022801"/>
    </source>
</evidence>
<evidence type="ECO:0000256" key="7">
    <source>
        <dbReference type="PIRSR" id="PIRSR001109-1"/>
    </source>
</evidence>
<dbReference type="PIRSF" id="PIRSF001109">
    <property type="entry name" value="Ad_hcy_hydrolase"/>
    <property type="match status" value="1"/>
</dbReference>
<feature type="binding site" evidence="8">
    <location>
        <position position="399"/>
    </location>
    <ligand>
        <name>NAD(+)</name>
        <dbReference type="ChEBI" id="CHEBI:57540"/>
    </ligand>
</feature>
<dbReference type="InterPro" id="IPR036291">
    <property type="entry name" value="NAD(P)-bd_dom_sf"/>
</dbReference>
<comment type="pathway">
    <text evidence="1 9">Amino-acid biosynthesis; L-homocysteine biosynthesis; L-homocysteine from S-adenosyl-L-homocysteine: step 1/1.</text>
</comment>
<feature type="binding site" evidence="8">
    <location>
        <position position="392"/>
    </location>
    <ligand>
        <name>NAD(+)</name>
        <dbReference type="ChEBI" id="CHEBI:57540"/>
    </ligand>
</feature>
<keyword evidence="5 8" id="KW-0520">NAD</keyword>
<dbReference type="GO" id="GO:0005829">
    <property type="term" value="C:cytosol"/>
    <property type="evidence" value="ECO:0007669"/>
    <property type="project" value="TreeGrafter"/>
</dbReference>
<dbReference type="GO" id="GO:0004013">
    <property type="term" value="F:adenosylhomocysteinase activity"/>
    <property type="evidence" value="ECO:0007669"/>
    <property type="project" value="UniProtKB-EC"/>
</dbReference>
<dbReference type="PROSITE" id="PS00739">
    <property type="entry name" value="ADOHCYASE_2"/>
    <property type="match status" value="1"/>
</dbReference>
<dbReference type="InterPro" id="IPR015878">
    <property type="entry name" value="Ado_hCys_hydrolase_NAD-bd"/>
</dbReference>
<name>A0A2H4ZPH2_9EUKA</name>
<dbReference type="NCBIfam" id="NF004005">
    <property type="entry name" value="PRK05476.2-3"/>
    <property type="match status" value="1"/>
</dbReference>
<geneLocation type="plastid" evidence="12"/>
<dbReference type="Pfam" id="PF00670">
    <property type="entry name" value="AdoHcyase_NAD"/>
    <property type="match status" value="1"/>
</dbReference>
<dbReference type="FunFam" id="3.40.50.720:FF:000004">
    <property type="entry name" value="Adenosylhomocysteinase"/>
    <property type="match status" value="1"/>
</dbReference>
<dbReference type="Pfam" id="PF05221">
    <property type="entry name" value="AdoHcyase"/>
    <property type="match status" value="1"/>
</dbReference>
<dbReference type="Gene3D" id="3.40.50.1480">
    <property type="entry name" value="Adenosylhomocysteinase-like"/>
    <property type="match status" value="1"/>
</dbReference>
<feature type="binding site" evidence="7">
    <location>
        <position position="69"/>
    </location>
    <ligand>
        <name>substrate</name>
    </ligand>
</feature>
<dbReference type="AlphaFoldDB" id="A0A2H4ZPH2"/>
<reference evidence="12" key="1">
    <citation type="submission" date="2017-10" db="EMBL/GenBank/DDBJ databases">
        <title>Paulinella longichromatophora chromatophore genome.</title>
        <authorList>
            <person name="Lhee D."/>
            <person name="Yoon H.S."/>
        </authorList>
    </citation>
    <scope>NUCLEOTIDE SEQUENCE</scope>
</reference>
<evidence type="ECO:0000256" key="2">
    <source>
        <dbReference type="ARBA" id="ARBA00007122"/>
    </source>
</evidence>
<accession>A0A2H4ZPH2</accession>
<evidence type="ECO:0000256" key="8">
    <source>
        <dbReference type="PIRSR" id="PIRSR001109-2"/>
    </source>
</evidence>
<feature type="binding site" evidence="8">
    <location>
        <begin position="270"/>
        <end position="275"/>
    </location>
    <ligand>
        <name>NAD(+)</name>
        <dbReference type="ChEBI" id="CHEBI:57540"/>
    </ligand>
</feature>
<feature type="binding site" evidence="8">
    <location>
        <begin position="347"/>
        <end position="349"/>
    </location>
    <ligand>
        <name>NAD(+)</name>
        <dbReference type="ChEBI" id="CHEBI:57540"/>
    </ligand>
</feature>
<dbReference type="GO" id="GO:0033353">
    <property type="term" value="P:S-adenosylmethionine cycle"/>
    <property type="evidence" value="ECO:0007669"/>
    <property type="project" value="TreeGrafter"/>
</dbReference>
<evidence type="ECO:0000259" key="11">
    <source>
        <dbReference type="SMART" id="SM00997"/>
    </source>
</evidence>
<feature type="binding site" evidence="7">
    <location>
        <position position="204"/>
    </location>
    <ligand>
        <name>substrate</name>
    </ligand>
</feature>
<dbReference type="UniPathway" id="UPA00314">
    <property type="reaction ID" value="UER00076"/>
</dbReference>
<dbReference type="SUPFAM" id="SSF52283">
    <property type="entry name" value="Formate/glycerate dehydrogenase catalytic domain-like"/>
    <property type="match status" value="1"/>
</dbReference>
<evidence type="ECO:0000256" key="6">
    <source>
        <dbReference type="ARBA" id="ARBA00034527"/>
    </source>
</evidence>
<evidence type="ECO:0000313" key="12">
    <source>
        <dbReference type="EMBL" id="AUG32442.1"/>
    </source>
</evidence>
<dbReference type="SMART" id="SM00997">
    <property type="entry name" value="AdoHcyase_NAD"/>
    <property type="match status" value="1"/>
</dbReference>
<dbReference type="EMBL" id="MG264610">
    <property type="protein sequence ID" value="AUG32442.1"/>
    <property type="molecule type" value="Genomic_DNA"/>
</dbReference>
<keyword evidence="3 9" id="KW-0554">One-carbon metabolism</keyword>
<dbReference type="SMART" id="SM00996">
    <property type="entry name" value="AdoHcyase"/>
    <property type="match status" value="1"/>
</dbReference>
<comment type="similarity">
    <text evidence="2 10">Belongs to the adenosylhomocysteinase family.</text>
</comment>
<evidence type="ECO:0000256" key="10">
    <source>
        <dbReference type="RuleBase" id="RU004166"/>
    </source>
</evidence>
<feature type="binding site" evidence="8">
    <location>
        <begin position="205"/>
        <end position="207"/>
    </location>
    <ligand>
        <name>NAD(+)</name>
        <dbReference type="ChEBI" id="CHEBI:57540"/>
    </ligand>
</feature>
<proteinExistence type="inferred from homology"/>
<dbReference type="InterPro" id="IPR020082">
    <property type="entry name" value="S-Ado-L-homoCys_hydrolase_CS"/>
</dbReference>
<protein>
    <recommendedName>
        <fullName evidence="6 9">Adenosylhomocysteinase</fullName>
        <ecNumber evidence="6 9">3.13.2.1</ecNumber>
    </recommendedName>
</protein>
<evidence type="ECO:0000256" key="1">
    <source>
        <dbReference type="ARBA" id="ARBA00005195"/>
    </source>
</evidence>
<dbReference type="GO" id="GO:0006730">
    <property type="term" value="P:one-carbon metabolic process"/>
    <property type="evidence" value="ECO:0007669"/>
    <property type="project" value="UniProtKB-KW"/>
</dbReference>
<feature type="domain" description="S-adenosyl-L-homocysteine hydrolase NAD binding" evidence="11">
    <location>
        <begin position="239"/>
        <end position="398"/>
    </location>
</feature>
<sequence>MVTTPFQVSISNIEATCSYRVADINEADFGAKEIAIAETEMPGLVELRQRYGINQPLKGARIAGSLHMTIQTAVLIKTLVALGAEVRWASCNIFSTQDHAAAAIAAAGIPVFAYKGETLDEYWAFAHRIFEWSNNRTPNMILDDGGDATGLLVLGVKAEKNLSVLENPGSEEEMALFKSIRSRLEIDSDFYSRIYKNIEGVTEETTTGVARLYQMEKNGDLNFPAINVNDSVTKTKFDNLYGCRESLVDGIKRATDVMIAGKVALVMGYGDVGKGSAQSLRGLGATVMIAEIDPICALQAAMEGYRVVSLDDVVSDVDIFVTATGNYQVIRHDHLIKMKHQSIVCNIGHFDNEIDVVSLRQYVWENIKPQVDHIIFPDGRRIILLAEGRLVNLGCGTGHPSFVMSNSFTNQVLAQIELFTKKNIYDNKVYTLPKHLDEMVARLHLDKIGAKLTELTEAQAKYLNVPITGPYKPNHYRY</sequence>
<feature type="binding site" evidence="7">
    <location>
        <position position="238"/>
    </location>
    <ligand>
        <name>substrate</name>
    </ligand>
</feature>
<keyword evidence="4 9" id="KW-0378">Hydrolase</keyword>
<feature type="binding site" evidence="7">
    <location>
        <position position="234"/>
    </location>
    <ligand>
        <name>substrate</name>
    </ligand>
</feature>
<dbReference type="InterPro" id="IPR042172">
    <property type="entry name" value="Adenosylhomocyst_ase-like_sf"/>
</dbReference>